<name>A0AAD2CMM5_9STRA</name>
<dbReference type="PANTHER" id="PTHR32385:SF15">
    <property type="entry name" value="INOSITOL PHOSPHOCERAMIDE MANNOSYLTRANSFERASE 1"/>
    <property type="match status" value="1"/>
</dbReference>
<dbReference type="InterPro" id="IPR007577">
    <property type="entry name" value="GlycoTrfase_DXD_sugar-bd_CS"/>
</dbReference>
<organism evidence="3 4">
    <name type="scientific">Cylindrotheca closterium</name>
    <dbReference type="NCBI Taxonomy" id="2856"/>
    <lineage>
        <taxon>Eukaryota</taxon>
        <taxon>Sar</taxon>
        <taxon>Stramenopiles</taxon>
        <taxon>Ochrophyta</taxon>
        <taxon>Bacillariophyta</taxon>
        <taxon>Bacillariophyceae</taxon>
        <taxon>Bacillariophycidae</taxon>
        <taxon>Bacillariales</taxon>
        <taxon>Bacillariaceae</taxon>
        <taxon>Cylindrotheca</taxon>
    </lineage>
</organism>
<dbReference type="Pfam" id="PF04488">
    <property type="entry name" value="Gly_transf_sug"/>
    <property type="match status" value="1"/>
</dbReference>
<keyword evidence="4" id="KW-1185">Reference proteome</keyword>
<dbReference type="GO" id="GO:0016020">
    <property type="term" value="C:membrane"/>
    <property type="evidence" value="ECO:0007669"/>
    <property type="project" value="GOC"/>
</dbReference>
<dbReference type="PANTHER" id="PTHR32385">
    <property type="entry name" value="MANNOSYL PHOSPHORYLINOSITOL CERAMIDE SYNTHASE"/>
    <property type="match status" value="1"/>
</dbReference>
<sequence length="360" mass="41428">MIHNTSFEDDVEERRNLRMQSRTESLRSESRRSRVSDEETKMDKASITIPNNNELPPAQSNKATAGFILKPRPQTLVANDGNSDATNSIPRRLLFTYSKNLLHEKTPKHLHDNVQHSIQVYADAWGIEDQSHVEVLFYTDKECIELLKQVEPKYLPIFQTETFPAYRGDICRTAALYLYGGYYLDVDIETLQALEPPSNADFITAKMQSGTFFQAIIATTPFHPVLKAALESMLNDWYMIPSVLQEFNKSETEFDSDFFRGPTGVYNARRMEHLQKVLEDVPPDKVLMGPGTLRIAFDRQKNKTTPWFLEEMENSKMKLYPELIRDEGSMIYRGCNYIVHDPGNTTAYFYSRCRGTGYCP</sequence>
<dbReference type="AlphaFoldDB" id="A0AAD2CMM5"/>
<evidence type="ECO:0000313" key="3">
    <source>
        <dbReference type="EMBL" id="CAJ1929105.1"/>
    </source>
</evidence>
<keyword evidence="1" id="KW-0808">Transferase</keyword>
<dbReference type="GO" id="GO:0051999">
    <property type="term" value="P:mannosyl-inositol phosphorylceramide biosynthetic process"/>
    <property type="evidence" value="ECO:0007669"/>
    <property type="project" value="TreeGrafter"/>
</dbReference>
<dbReference type="SUPFAM" id="SSF53448">
    <property type="entry name" value="Nucleotide-diphospho-sugar transferases"/>
    <property type="match status" value="1"/>
</dbReference>
<dbReference type="Proteomes" id="UP001295423">
    <property type="component" value="Unassembled WGS sequence"/>
</dbReference>
<feature type="compositionally biased region" description="Basic and acidic residues" evidence="2">
    <location>
        <begin position="24"/>
        <end position="44"/>
    </location>
</feature>
<evidence type="ECO:0000256" key="2">
    <source>
        <dbReference type="SAM" id="MobiDB-lite"/>
    </source>
</evidence>
<dbReference type="GO" id="GO:0000030">
    <property type="term" value="F:mannosyltransferase activity"/>
    <property type="evidence" value="ECO:0007669"/>
    <property type="project" value="TreeGrafter"/>
</dbReference>
<comment type="caution">
    <text evidence="3">The sequence shown here is derived from an EMBL/GenBank/DDBJ whole genome shotgun (WGS) entry which is preliminary data.</text>
</comment>
<dbReference type="EMBL" id="CAKOGP040000069">
    <property type="protein sequence ID" value="CAJ1929105.1"/>
    <property type="molecule type" value="Genomic_DNA"/>
</dbReference>
<accession>A0AAD2CMM5</accession>
<dbReference type="Gene3D" id="3.90.550.20">
    <property type="match status" value="1"/>
</dbReference>
<protein>
    <submittedName>
        <fullName evidence="3">Uncharacterized protein</fullName>
    </submittedName>
</protein>
<reference evidence="3" key="1">
    <citation type="submission" date="2023-08" db="EMBL/GenBank/DDBJ databases">
        <authorList>
            <person name="Audoor S."/>
            <person name="Bilcke G."/>
        </authorList>
    </citation>
    <scope>NUCLEOTIDE SEQUENCE</scope>
</reference>
<proteinExistence type="predicted"/>
<dbReference type="InterPro" id="IPR051706">
    <property type="entry name" value="Glycosyltransferase_domain"/>
</dbReference>
<evidence type="ECO:0000313" key="4">
    <source>
        <dbReference type="Proteomes" id="UP001295423"/>
    </source>
</evidence>
<dbReference type="InterPro" id="IPR029044">
    <property type="entry name" value="Nucleotide-diphossugar_trans"/>
</dbReference>
<evidence type="ECO:0000256" key="1">
    <source>
        <dbReference type="ARBA" id="ARBA00022679"/>
    </source>
</evidence>
<gene>
    <name evidence="3" type="ORF">CYCCA115_LOCUS1605</name>
</gene>
<feature type="region of interest" description="Disordered" evidence="2">
    <location>
        <begin position="1"/>
        <end position="58"/>
    </location>
</feature>
<feature type="compositionally biased region" description="Polar residues" evidence="2">
    <location>
        <begin position="48"/>
        <end position="58"/>
    </location>
</feature>